<sequence length="168" mass="18849">MWLFAHEHEPNGSPGLPVYFRRHGELQFSKLCRHDTEELAVCVGAVSSWAGTPRVITVIDGAIFEFWLDGHNLRGPTLVSEEYTGLAAEQSSVAFQKEMDTQFGHIPETVTAAFRIDSGKVLTRVWTNATKEWRDGDAIFSPSERDLDESPSQVDVRELQYTSHSTPL</sequence>
<evidence type="ECO:0000313" key="3">
    <source>
        <dbReference type="Proteomes" id="UP001610432"/>
    </source>
</evidence>
<proteinExistence type="predicted"/>
<evidence type="ECO:0000313" key="2">
    <source>
        <dbReference type="EMBL" id="KAL2867751.1"/>
    </source>
</evidence>
<name>A0ABR4LT93_9EURO</name>
<dbReference type="EMBL" id="JBFXLQ010000017">
    <property type="protein sequence ID" value="KAL2867751.1"/>
    <property type="molecule type" value="Genomic_DNA"/>
</dbReference>
<dbReference type="Proteomes" id="UP001610432">
    <property type="component" value="Unassembled WGS sequence"/>
</dbReference>
<comment type="caution">
    <text evidence="2">The sequence shown here is derived from an EMBL/GenBank/DDBJ whole genome shotgun (WGS) entry which is preliminary data.</text>
</comment>
<dbReference type="RefSeq" id="XP_070886730.1">
    <property type="nucleotide sequence ID" value="XM_071035419.1"/>
</dbReference>
<feature type="region of interest" description="Disordered" evidence="1">
    <location>
        <begin position="140"/>
        <end position="168"/>
    </location>
</feature>
<evidence type="ECO:0000256" key="1">
    <source>
        <dbReference type="SAM" id="MobiDB-lite"/>
    </source>
</evidence>
<gene>
    <name evidence="2" type="ORF">BJX67DRAFT_77093</name>
</gene>
<dbReference type="GeneID" id="98150491"/>
<keyword evidence="3" id="KW-1185">Reference proteome</keyword>
<organism evidence="2 3">
    <name type="scientific">Aspergillus lucknowensis</name>
    <dbReference type="NCBI Taxonomy" id="176173"/>
    <lineage>
        <taxon>Eukaryota</taxon>
        <taxon>Fungi</taxon>
        <taxon>Dikarya</taxon>
        <taxon>Ascomycota</taxon>
        <taxon>Pezizomycotina</taxon>
        <taxon>Eurotiomycetes</taxon>
        <taxon>Eurotiomycetidae</taxon>
        <taxon>Eurotiales</taxon>
        <taxon>Aspergillaceae</taxon>
        <taxon>Aspergillus</taxon>
        <taxon>Aspergillus subgen. Nidulantes</taxon>
    </lineage>
</organism>
<reference evidence="2 3" key="1">
    <citation type="submission" date="2024-07" db="EMBL/GenBank/DDBJ databases">
        <title>Section-level genome sequencing and comparative genomics of Aspergillus sections Usti and Cavernicolus.</title>
        <authorList>
            <consortium name="Lawrence Berkeley National Laboratory"/>
            <person name="Nybo J.L."/>
            <person name="Vesth T.C."/>
            <person name="Theobald S."/>
            <person name="Frisvad J.C."/>
            <person name="Larsen T.O."/>
            <person name="Kjaerboelling I."/>
            <person name="Rothschild-Mancinelli K."/>
            <person name="Lyhne E.K."/>
            <person name="Kogle M.E."/>
            <person name="Barry K."/>
            <person name="Clum A."/>
            <person name="Na H."/>
            <person name="Ledsgaard L."/>
            <person name="Lin J."/>
            <person name="Lipzen A."/>
            <person name="Kuo A."/>
            <person name="Riley R."/>
            <person name="Mondo S."/>
            <person name="Labutti K."/>
            <person name="Haridas S."/>
            <person name="Pangalinan J."/>
            <person name="Salamov A.A."/>
            <person name="Simmons B.A."/>
            <person name="Magnuson J.K."/>
            <person name="Chen J."/>
            <person name="Drula E."/>
            <person name="Henrissat B."/>
            <person name="Wiebenga A."/>
            <person name="Lubbers R.J."/>
            <person name="Gomes A.C."/>
            <person name="Macurrencykelacurrency M.R."/>
            <person name="Stajich J."/>
            <person name="Grigoriev I.V."/>
            <person name="Mortensen U.H."/>
            <person name="De Vries R.P."/>
            <person name="Baker S.E."/>
            <person name="Andersen M.R."/>
        </authorList>
    </citation>
    <scope>NUCLEOTIDE SEQUENCE [LARGE SCALE GENOMIC DNA]</scope>
    <source>
        <strain evidence="2 3">CBS 449.75</strain>
    </source>
</reference>
<accession>A0ABR4LT93</accession>
<protein>
    <submittedName>
        <fullName evidence="2">Uncharacterized protein</fullName>
    </submittedName>
</protein>